<feature type="coiled-coil region" evidence="1">
    <location>
        <begin position="595"/>
        <end position="653"/>
    </location>
</feature>
<feature type="compositionally biased region" description="Basic and acidic residues" evidence="2">
    <location>
        <begin position="525"/>
        <end position="541"/>
    </location>
</feature>
<evidence type="ECO:0000313" key="4">
    <source>
        <dbReference type="Proteomes" id="UP000298327"/>
    </source>
</evidence>
<evidence type="ECO:0000313" key="3">
    <source>
        <dbReference type="EMBL" id="TFY69950.1"/>
    </source>
</evidence>
<evidence type="ECO:0000256" key="2">
    <source>
        <dbReference type="SAM" id="MobiDB-lite"/>
    </source>
</evidence>
<protein>
    <submittedName>
        <fullName evidence="3">Uncharacterized protein</fullName>
    </submittedName>
</protein>
<reference evidence="3 4" key="1">
    <citation type="submission" date="2019-02" db="EMBL/GenBank/DDBJ databases">
        <title>Genome sequencing of the rare red list fungi Dentipellis fragilis.</title>
        <authorList>
            <person name="Buettner E."/>
            <person name="Kellner H."/>
        </authorList>
    </citation>
    <scope>NUCLEOTIDE SEQUENCE [LARGE SCALE GENOMIC DNA]</scope>
    <source>
        <strain evidence="3 4">DSM 105465</strain>
    </source>
</reference>
<feature type="compositionally biased region" description="Basic and acidic residues" evidence="2">
    <location>
        <begin position="137"/>
        <end position="152"/>
    </location>
</feature>
<keyword evidence="4" id="KW-1185">Reference proteome</keyword>
<gene>
    <name evidence="3" type="ORF">EVG20_g2937</name>
</gene>
<comment type="caution">
    <text evidence="3">The sequence shown here is derived from an EMBL/GenBank/DDBJ whole genome shotgun (WGS) entry which is preliminary data.</text>
</comment>
<dbReference type="AlphaFoldDB" id="A0A4Y9Z749"/>
<feature type="region of interest" description="Disordered" evidence="2">
    <location>
        <begin position="136"/>
        <end position="166"/>
    </location>
</feature>
<proteinExistence type="predicted"/>
<dbReference type="EMBL" id="SEOQ01000124">
    <property type="protein sequence ID" value="TFY69950.1"/>
    <property type="molecule type" value="Genomic_DNA"/>
</dbReference>
<feature type="compositionally biased region" description="Polar residues" evidence="2">
    <location>
        <begin position="153"/>
        <end position="166"/>
    </location>
</feature>
<evidence type="ECO:0000256" key="1">
    <source>
        <dbReference type="SAM" id="Coils"/>
    </source>
</evidence>
<keyword evidence="1" id="KW-0175">Coiled coil</keyword>
<organism evidence="3 4">
    <name type="scientific">Dentipellis fragilis</name>
    <dbReference type="NCBI Taxonomy" id="205917"/>
    <lineage>
        <taxon>Eukaryota</taxon>
        <taxon>Fungi</taxon>
        <taxon>Dikarya</taxon>
        <taxon>Basidiomycota</taxon>
        <taxon>Agaricomycotina</taxon>
        <taxon>Agaricomycetes</taxon>
        <taxon>Russulales</taxon>
        <taxon>Hericiaceae</taxon>
        <taxon>Dentipellis</taxon>
    </lineage>
</organism>
<sequence length="665" mass="75147">MLTDAAVERPHCAAHAMAYPNSPGGLRYDLYANMSSLQMASPRAGHANASPYPQMPYLARSAASDRMSLFPDICDGLSSMHISPPFQSHTGHPPTARTTLIDAPIDQKVGRTHYPSGHMDMHNPYYEHHTMPARTAHYQDRKPTTKDAKAEDTSQLSQRDIHQPSSVIGNMPHGVAAASSLLFVKSEDVEPEEMDWFDPNFPESSQIGLQAVLDEQKAHDDEYKKGWAEREVSFEKELARRPNDPTLLKLRERRHALFRELKYYSGFIRHAMIYEWSWREKTRPKKAHRRGHEEICTHINDPVVDPKRMDKLDGGCRALATTRTIGTLTSGHGGLSMVEREDSGRTIRVLECIQRIVWFNFICMDSAKRTASNRPTVRFSGCPIIILLLTVAAVELLPCAAHTMAYPNFPGGLPHYLYSDMSSMHISPPHTGHADTPPYPQAPYIHRADTIGNPPLPPDLYSGISSMQISSPYQSHASLPLDTRGALMRSPVNQKFGGPVDSSSYVDIRQSHHDQGTMSVQTIQTHDRKPMIKGPKVEHASRSSRQPGRKAISVTGKTVQYSPSLGRYKSVKTEELRTSPAELYHPLSPECTRYMEELDREVDTGNAELEKSLERQLALGPNCQNTREILESHRSAMRRAEEMKEVHRFLERRYKEKHPNWRDEF</sequence>
<accession>A0A4Y9Z749</accession>
<dbReference type="Proteomes" id="UP000298327">
    <property type="component" value="Unassembled WGS sequence"/>
</dbReference>
<feature type="region of interest" description="Disordered" evidence="2">
    <location>
        <begin position="514"/>
        <end position="551"/>
    </location>
</feature>
<name>A0A4Y9Z749_9AGAM</name>